<dbReference type="Gene3D" id="3.90.850.10">
    <property type="entry name" value="Fumarylacetoacetase-like, C-terminal domain"/>
    <property type="match status" value="1"/>
</dbReference>
<dbReference type="GO" id="GO:0008684">
    <property type="term" value="F:2-oxopent-4-enoate hydratase activity"/>
    <property type="evidence" value="ECO:0007669"/>
    <property type="project" value="UniProtKB-EC"/>
</dbReference>
<dbReference type="HOGENOM" id="CLU_060136_4_1_11"/>
<dbReference type="GO" id="GO:0005737">
    <property type="term" value="C:cytoplasm"/>
    <property type="evidence" value="ECO:0007669"/>
    <property type="project" value="TreeGrafter"/>
</dbReference>
<dbReference type="Pfam" id="PF01557">
    <property type="entry name" value="FAA_hydrolase"/>
    <property type="match status" value="1"/>
</dbReference>
<dbReference type="EC" id="4.2.1.80" evidence="4"/>
<feature type="domain" description="Fumarylacetoacetase-like C-terminal" evidence="3">
    <location>
        <begin position="97"/>
        <end position="280"/>
    </location>
</feature>
<protein>
    <submittedName>
        <fullName evidence="4">2-keto-4-pentenoate hydratase</fullName>
        <ecNumber evidence="4">4.2.1.80</ecNumber>
    </submittedName>
</protein>
<dbReference type="PANTHER" id="PTHR30143">
    <property type="entry name" value="ACID HYDRATASE"/>
    <property type="match status" value="1"/>
</dbReference>
<accession>K4QZG4</accession>
<gene>
    <name evidence="4" type="primary">mhpD</name>
    <name evidence="4" type="ORF">BN159_1390</name>
</gene>
<keyword evidence="5" id="KW-1185">Reference proteome</keyword>
<dbReference type="STRING" id="1214101.BN159_1390"/>
<dbReference type="Proteomes" id="UP000008043">
    <property type="component" value="Chromosome"/>
</dbReference>
<evidence type="ECO:0000256" key="2">
    <source>
        <dbReference type="SAM" id="MobiDB-lite"/>
    </source>
</evidence>
<sequence length="289" mass="29658">MLVRCSARPHSEGVNDSKPLATASPSDIVAAAERIAGALASGVPCAPVRDLIGRDDLAAAYAVQAVLTERRIAAGARVVGRKIGLTSEAVQRQLGVDQPDFGVLFDDMAYADDDTVPFGRVLQPRAEAEIAFVLGADLADGPLDREQVRAAIAYGVPALEICGSRIAGWDISFADTVADNASAGAYVLGEERLKLDEFDPVDVAMSMSINGEEVSTGSGAACLGDPVEAVVWLARTARELGEPLRAGQVVLSGALGPMRPAAAGDTVTATLSGLGAVTVRFSEGAEGAA</sequence>
<dbReference type="EMBL" id="HE971709">
    <property type="protein sequence ID" value="CCK25769.1"/>
    <property type="molecule type" value="Genomic_DNA"/>
</dbReference>
<evidence type="ECO:0000256" key="1">
    <source>
        <dbReference type="ARBA" id="ARBA00023239"/>
    </source>
</evidence>
<name>K4QZG4_STRDJ</name>
<evidence type="ECO:0000313" key="5">
    <source>
        <dbReference type="Proteomes" id="UP000008043"/>
    </source>
</evidence>
<dbReference type="InterPro" id="IPR011234">
    <property type="entry name" value="Fumarylacetoacetase-like_C"/>
</dbReference>
<keyword evidence="1 4" id="KW-0456">Lyase</keyword>
<organism evidence="4 5">
    <name type="scientific">Streptomyces davaonensis (strain DSM 101723 / JCM 4913 / KCC S-0913 / 768)</name>
    <dbReference type="NCBI Taxonomy" id="1214101"/>
    <lineage>
        <taxon>Bacteria</taxon>
        <taxon>Bacillati</taxon>
        <taxon>Actinomycetota</taxon>
        <taxon>Actinomycetes</taxon>
        <taxon>Kitasatosporales</taxon>
        <taxon>Streptomycetaceae</taxon>
        <taxon>Streptomyces</taxon>
    </lineage>
</organism>
<dbReference type="eggNOG" id="COG3971">
    <property type="taxonomic scope" value="Bacteria"/>
</dbReference>
<dbReference type="PATRIC" id="fig|1214101.3.peg.1407"/>
<dbReference type="KEGG" id="sdv:BN159_1390"/>
<evidence type="ECO:0000313" key="4">
    <source>
        <dbReference type="EMBL" id="CCK25769.1"/>
    </source>
</evidence>
<reference evidence="4 5" key="1">
    <citation type="journal article" date="2012" name="J. Bacteriol.">
        <title>Genome sequence of the bacterium Streptomyces davawensis JCM 4913 and heterologous production of the unique antibiotic roseoflavin.</title>
        <authorList>
            <person name="Jankowitsch F."/>
            <person name="Schwarz J."/>
            <person name="Ruckert C."/>
            <person name="Gust B."/>
            <person name="Szczepanowski R."/>
            <person name="Blom J."/>
            <person name="Pelzer S."/>
            <person name="Kalinowski J."/>
            <person name="Mack M."/>
        </authorList>
    </citation>
    <scope>NUCLEOTIDE SEQUENCE [LARGE SCALE GENOMIC DNA]</scope>
    <source>
        <strain evidence="5">DSM 101723 / JCM 4913 / KCC S-0913 / 768</strain>
    </source>
</reference>
<dbReference type="AlphaFoldDB" id="K4QZG4"/>
<dbReference type="InterPro" id="IPR036663">
    <property type="entry name" value="Fumarylacetoacetase_C_sf"/>
</dbReference>
<evidence type="ECO:0000259" key="3">
    <source>
        <dbReference type="Pfam" id="PF01557"/>
    </source>
</evidence>
<dbReference type="SUPFAM" id="SSF56529">
    <property type="entry name" value="FAH"/>
    <property type="match status" value="1"/>
</dbReference>
<dbReference type="PANTHER" id="PTHR30143:SF0">
    <property type="entry name" value="2-KETO-4-PENTENOATE HYDRATASE"/>
    <property type="match status" value="1"/>
</dbReference>
<feature type="region of interest" description="Disordered" evidence="2">
    <location>
        <begin position="1"/>
        <end position="20"/>
    </location>
</feature>
<dbReference type="InterPro" id="IPR050772">
    <property type="entry name" value="Hydratase-Decarb/MhpD_sf"/>
</dbReference>
<proteinExistence type="predicted"/>